<evidence type="ECO:0000256" key="1">
    <source>
        <dbReference type="SAM" id="Coils"/>
    </source>
</evidence>
<feature type="coiled-coil region" evidence="1">
    <location>
        <begin position="222"/>
        <end position="249"/>
    </location>
</feature>
<protein>
    <submittedName>
        <fullName evidence="3">Putative DNA recombination protein</fullName>
    </submittedName>
</protein>
<gene>
    <name evidence="3" type="ORF">NCTC11842_00392</name>
</gene>
<organism evidence="3 4">
    <name type="scientific">Pseudomonas luteola</name>
    <dbReference type="NCBI Taxonomy" id="47886"/>
    <lineage>
        <taxon>Bacteria</taxon>
        <taxon>Pseudomonadati</taxon>
        <taxon>Pseudomonadota</taxon>
        <taxon>Gammaproteobacteria</taxon>
        <taxon>Pseudomonadales</taxon>
        <taxon>Pseudomonadaceae</taxon>
        <taxon>Pseudomonas</taxon>
    </lineage>
</organism>
<dbReference type="Proteomes" id="UP000250443">
    <property type="component" value="Unassembled WGS sequence"/>
</dbReference>
<dbReference type="NCBIfam" id="TIGR03033">
    <property type="entry name" value="phage_rel_nuc"/>
    <property type="match status" value="1"/>
</dbReference>
<name>A0A2X2BWZ6_PSELU</name>
<dbReference type="Gene3D" id="3.90.320.10">
    <property type="match status" value="1"/>
</dbReference>
<reference evidence="3 4" key="1">
    <citation type="submission" date="2018-06" db="EMBL/GenBank/DDBJ databases">
        <authorList>
            <consortium name="Pathogen Informatics"/>
            <person name="Doyle S."/>
        </authorList>
    </citation>
    <scope>NUCLEOTIDE SEQUENCE [LARGE SCALE GENOMIC DNA]</scope>
    <source>
        <strain evidence="3 4">NCTC11842</strain>
    </source>
</reference>
<dbReference type="SUPFAM" id="SSF52980">
    <property type="entry name" value="Restriction endonuclease-like"/>
    <property type="match status" value="1"/>
</dbReference>
<dbReference type="EMBL" id="UAUF01000002">
    <property type="protein sequence ID" value="SPZ00247.1"/>
    <property type="molecule type" value="Genomic_DNA"/>
</dbReference>
<dbReference type="PANTHER" id="PTHR46609">
    <property type="entry name" value="EXONUCLEASE, PHAGE-TYPE/RECB, C-TERMINAL DOMAIN-CONTAINING PROTEIN"/>
    <property type="match status" value="1"/>
</dbReference>
<evidence type="ECO:0000259" key="2">
    <source>
        <dbReference type="Pfam" id="PF09588"/>
    </source>
</evidence>
<dbReference type="InterPro" id="IPR011604">
    <property type="entry name" value="PDDEXK-like_dom_sf"/>
</dbReference>
<dbReference type="PANTHER" id="PTHR46609:SF6">
    <property type="entry name" value="EXONUCLEASE, PHAGE-TYPE_RECB, C-TERMINAL DOMAIN-CONTAINING PROTEIN-RELATED"/>
    <property type="match status" value="1"/>
</dbReference>
<dbReference type="InterPro" id="IPR051703">
    <property type="entry name" value="NF-kappa-B_Signaling_Reg"/>
</dbReference>
<proteinExistence type="predicted"/>
<dbReference type="AlphaFoldDB" id="A0A2X2BWZ6"/>
<accession>A0A2X2BWZ6</accession>
<dbReference type="RefSeq" id="WP_073450790.1">
    <property type="nucleotide sequence ID" value="NZ_FQYS01000024.1"/>
</dbReference>
<dbReference type="InterPro" id="IPR017482">
    <property type="entry name" value="Lambda-type_endonuclease"/>
</dbReference>
<evidence type="ECO:0000313" key="3">
    <source>
        <dbReference type="EMBL" id="SPZ00247.1"/>
    </source>
</evidence>
<sequence>MGYNIINLSQGSDEWLNWRKSGITATDACILLGRSPYKTRWRLWAEKVGYCEEVDLSGNPLVRYGIKHEDDARKAFEDHTGDMLLPVCVESDRNMLLRASLDGLNNAGEPVELKCPSDTTWEEVCRLGTESEAYQLYYCQVQHQMLCTGSRRGWLVFWHGNDPLQIFEIPLDRDLLAQLMTEAQGFWQDVSLRNEPPKDPEKDFYLPLGEEASRWIYESEHYRLYEARIAGLKAQIKDLEARQDKHLETMTEMMSDFMKADYAGVQITRFKVQGQIDYKKAIDANPAVQQMVDFEKYRKKTSDRVRVTVREELAPKNVVEASVLAPLEHASAEPESFYLN</sequence>
<dbReference type="Pfam" id="PF09588">
    <property type="entry name" value="YqaJ"/>
    <property type="match status" value="1"/>
</dbReference>
<evidence type="ECO:0000313" key="4">
    <source>
        <dbReference type="Proteomes" id="UP000250443"/>
    </source>
</evidence>
<feature type="domain" description="YqaJ viral recombinase" evidence="2">
    <location>
        <begin position="14"/>
        <end position="150"/>
    </location>
</feature>
<keyword evidence="1" id="KW-0175">Coiled coil</keyword>
<dbReference type="InterPro" id="IPR019080">
    <property type="entry name" value="YqaJ_viral_recombinase"/>
</dbReference>
<dbReference type="InterPro" id="IPR011335">
    <property type="entry name" value="Restrct_endonuc-II-like"/>
</dbReference>